<evidence type="ECO:0000313" key="1">
    <source>
        <dbReference type="EMBL" id="KPI99049.1"/>
    </source>
</evidence>
<organism evidence="1 2">
    <name type="scientific">Papilio xuthus</name>
    <name type="common">Asian swallowtail butterfly</name>
    <dbReference type="NCBI Taxonomy" id="66420"/>
    <lineage>
        <taxon>Eukaryota</taxon>
        <taxon>Metazoa</taxon>
        <taxon>Ecdysozoa</taxon>
        <taxon>Arthropoda</taxon>
        <taxon>Hexapoda</taxon>
        <taxon>Insecta</taxon>
        <taxon>Pterygota</taxon>
        <taxon>Neoptera</taxon>
        <taxon>Endopterygota</taxon>
        <taxon>Lepidoptera</taxon>
        <taxon>Glossata</taxon>
        <taxon>Ditrysia</taxon>
        <taxon>Papilionoidea</taxon>
        <taxon>Papilionidae</taxon>
        <taxon>Papilioninae</taxon>
        <taxon>Papilio</taxon>
    </lineage>
</organism>
<sequence length="70" mass="7970">MAASRRSPICQLSFIIRAVIRRKIDNVKSPFGRRLDEDREDWRTHSILSESGACVELTTNAPGDAKEREI</sequence>
<proteinExistence type="predicted"/>
<dbReference type="EMBL" id="KQ459582">
    <property type="protein sequence ID" value="KPI99049.1"/>
    <property type="molecule type" value="Genomic_DNA"/>
</dbReference>
<name>A0A194Q224_PAPXU</name>
<gene>
    <name evidence="1" type="ORF">RR46_10367</name>
</gene>
<dbReference type="AlphaFoldDB" id="A0A194Q224"/>
<evidence type="ECO:0000313" key="2">
    <source>
        <dbReference type="Proteomes" id="UP000053268"/>
    </source>
</evidence>
<reference evidence="1 2" key="1">
    <citation type="journal article" date="2015" name="Nat. Commun.">
        <title>Outbred genome sequencing and CRISPR/Cas9 gene editing in butterflies.</title>
        <authorList>
            <person name="Li X."/>
            <person name="Fan D."/>
            <person name="Zhang W."/>
            <person name="Liu G."/>
            <person name="Zhang L."/>
            <person name="Zhao L."/>
            <person name="Fang X."/>
            <person name="Chen L."/>
            <person name="Dong Y."/>
            <person name="Chen Y."/>
            <person name="Ding Y."/>
            <person name="Zhao R."/>
            <person name="Feng M."/>
            <person name="Zhu Y."/>
            <person name="Feng Y."/>
            <person name="Jiang X."/>
            <person name="Zhu D."/>
            <person name="Xiang H."/>
            <person name="Feng X."/>
            <person name="Li S."/>
            <person name="Wang J."/>
            <person name="Zhang G."/>
            <person name="Kronforst M.R."/>
            <person name="Wang W."/>
        </authorList>
    </citation>
    <scope>NUCLEOTIDE SEQUENCE [LARGE SCALE GENOMIC DNA]</scope>
    <source>
        <strain evidence="1">Ya'a_city_454_Px</strain>
        <tissue evidence="1">Whole body</tissue>
    </source>
</reference>
<dbReference type="Proteomes" id="UP000053268">
    <property type="component" value="Unassembled WGS sequence"/>
</dbReference>
<keyword evidence="2" id="KW-1185">Reference proteome</keyword>
<accession>A0A194Q224</accession>
<protein>
    <submittedName>
        <fullName evidence="1">Uncharacterized protein</fullName>
    </submittedName>
</protein>